<gene>
    <name evidence="1" type="ORF">Agub_g5253</name>
</gene>
<dbReference type="InterPro" id="IPR009097">
    <property type="entry name" value="Cyclic_Pdiesterase"/>
</dbReference>
<dbReference type="PANTHER" id="PTHR28141">
    <property type="entry name" value="2',3'-CYCLIC-NUCLEOTIDE 3'-PHOSPHODIESTERASE"/>
    <property type="match status" value="1"/>
</dbReference>
<dbReference type="AlphaFoldDB" id="A0AAD3HKM3"/>
<proteinExistence type="predicted"/>
<protein>
    <recommendedName>
        <fullName evidence="3">RNA ligase/cyclic nucleotide phosphodiesterase family protein</fullName>
    </recommendedName>
</protein>
<evidence type="ECO:0008006" key="3">
    <source>
        <dbReference type="Google" id="ProtNLM"/>
    </source>
</evidence>
<keyword evidence="2" id="KW-1185">Reference proteome</keyword>
<dbReference type="InterPro" id="IPR012386">
    <property type="entry name" value="Cyclic-nucl_3Pdiesterase"/>
</dbReference>
<comment type="caution">
    <text evidence="1">The sequence shown here is derived from an EMBL/GenBank/DDBJ whole genome shotgun (WGS) entry which is preliminary data.</text>
</comment>
<evidence type="ECO:0000313" key="1">
    <source>
        <dbReference type="EMBL" id="GFR44091.1"/>
    </source>
</evidence>
<organism evidence="1 2">
    <name type="scientific">Astrephomene gubernaculifera</name>
    <dbReference type="NCBI Taxonomy" id="47775"/>
    <lineage>
        <taxon>Eukaryota</taxon>
        <taxon>Viridiplantae</taxon>
        <taxon>Chlorophyta</taxon>
        <taxon>core chlorophytes</taxon>
        <taxon>Chlorophyceae</taxon>
        <taxon>CS clade</taxon>
        <taxon>Chlamydomonadales</taxon>
        <taxon>Astrephomenaceae</taxon>
        <taxon>Astrephomene</taxon>
    </lineage>
</organism>
<dbReference type="Gene3D" id="3.90.1140.10">
    <property type="entry name" value="Cyclic phosphodiesterase"/>
    <property type="match status" value="1"/>
</dbReference>
<dbReference type="Pfam" id="PF13563">
    <property type="entry name" value="2_5_RNA_ligase2"/>
    <property type="match status" value="1"/>
</dbReference>
<dbReference type="SUPFAM" id="SSF55144">
    <property type="entry name" value="LigT-like"/>
    <property type="match status" value="1"/>
</dbReference>
<accession>A0AAD3HKM3</accession>
<name>A0AAD3HKM3_9CHLO</name>
<evidence type="ECO:0000313" key="2">
    <source>
        <dbReference type="Proteomes" id="UP001054857"/>
    </source>
</evidence>
<reference evidence="1 2" key="1">
    <citation type="journal article" date="2021" name="Sci. Rep.">
        <title>Genome sequencing of the multicellular alga Astrephomene provides insights into convergent evolution of germ-soma differentiation.</title>
        <authorList>
            <person name="Yamashita S."/>
            <person name="Yamamoto K."/>
            <person name="Matsuzaki R."/>
            <person name="Suzuki S."/>
            <person name="Yamaguchi H."/>
            <person name="Hirooka S."/>
            <person name="Minakuchi Y."/>
            <person name="Miyagishima S."/>
            <person name="Kawachi M."/>
            <person name="Toyoda A."/>
            <person name="Nozaki H."/>
        </authorList>
    </citation>
    <scope>NUCLEOTIDE SEQUENCE [LARGE SCALE GENOMIC DNA]</scope>
    <source>
        <strain evidence="1 2">NIES-4017</strain>
    </source>
</reference>
<dbReference type="GO" id="GO:0004113">
    <property type="term" value="F:2',3'-cyclic-nucleotide 3'-phosphodiesterase activity"/>
    <property type="evidence" value="ECO:0007669"/>
    <property type="project" value="TreeGrafter"/>
</dbReference>
<dbReference type="GO" id="GO:0009187">
    <property type="term" value="P:cyclic nucleotide metabolic process"/>
    <property type="evidence" value="ECO:0007669"/>
    <property type="project" value="TreeGrafter"/>
</dbReference>
<dbReference type="PANTHER" id="PTHR28141:SF1">
    <property type="entry name" value="2',3'-CYCLIC-NUCLEOTIDE 3'-PHOSPHODIESTERASE"/>
    <property type="match status" value="1"/>
</dbReference>
<dbReference type="Proteomes" id="UP001054857">
    <property type="component" value="Unassembled WGS sequence"/>
</dbReference>
<dbReference type="EMBL" id="BMAR01000007">
    <property type="protein sequence ID" value="GFR44091.1"/>
    <property type="molecule type" value="Genomic_DNA"/>
</dbReference>
<sequence length="194" mass="20888">MASSSSDPATTPTEFISLFAVPKGALAQQLTDEISHLAHREAAPPFPPHVTVAGAAKSRAEALQLAEQLAGRVKPYRINFTGVSAGTTFYQCVYLLVAQEEGTMAAAAAAREVFGLTGAPPYMPHLSLLYSDMDQGERQRVVEYETSRLYGDSPATRLLESGFDVGSLQVWSTPLDDSSLKSWRLVGEVRLVGQ</sequence>